<comment type="function">
    <text evidence="3">Probable oxidoreductase that may play a role as regulator of mitochondrial function.</text>
</comment>
<evidence type="ECO:0000313" key="8">
    <source>
        <dbReference type="Proteomes" id="UP000789390"/>
    </source>
</evidence>
<dbReference type="PANTHER" id="PTHR10668:SF103">
    <property type="entry name" value="PYRIDINE NUCLEOTIDE-DISULFIDE OXIDOREDUCTASE DOMAIN-CONTAINING PROTEIN 2"/>
    <property type="match status" value="1"/>
</dbReference>
<dbReference type="GO" id="GO:0016491">
    <property type="term" value="F:oxidoreductase activity"/>
    <property type="evidence" value="ECO:0007669"/>
    <property type="project" value="InterPro"/>
</dbReference>
<evidence type="ECO:0000256" key="2">
    <source>
        <dbReference type="ARBA" id="ARBA00006046"/>
    </source>
</evidence>
<dbReference type="PANTHER" id="PTHR10668">
    <property type="entry name" value="PHYTOENE DEHYDROGENASE"/>
    <property type="match status" value="1"/>
</dbReference>
<comment type="subunit">
    <text evidence="4">Interacts with COX5B; this interaction may contribute to localize PYROXD2 to the inner face of the inner mitochondrial membrane.</text>
</comment>
<dbReference type="InterPro" id="IPR002937">
    <property type="entry name" value="Amino_oxidase"/>
</dbReference>
<evidence type="ECO:0000256" key="3">
    <source>
        <dbReference type="ARBA" id="ARBA00037217"/>
    </source>
</evidence>
<comment type="similarity">
    <text evidence="2">Belongs to the carotenoid/retinoid oxidoreductase family.</text>
</comment>
<comment type="subcellular location">
    <subcellularLocation>
        <location evidence="1">Mitochondrion matrix</location>
    </subcellularLocation>
</comment>
<keyword evidence="8" id="KW-1185">Reference proteome</keyword>
<dbReference type="GO" id="GO:0005759">
    <property type="term" value="C:mitochondrial matrix"/>
    <property type="evidence" value="ECO:0007669"/>
    <property type="project" value="UniProtKB-SubCell"/>
</dbReference>
<dbReference type="SUPFAM" id="SSF51905">
    <property type="entry name" value="FAD/NAD(P)-binding domain"/>
    <property type="match status" value="1"/>
</dbReference>
<dbReference type="OrthoDB" id="7777654at2759"/>
<dbReference type="Proteomes" id="UP000789390">
    <property type="component" value="Unassembled WGS sequence"/>
</dbReference>
<reference evidence="7" key="1">
    <citation type="submission" date="2021-11" db="EMBL/GenBank/DDBJ databases">
        <authorList>
            <person name="Schell T."/>
        </authorList>
    </citation>
    <scope>NUCLEOTIDE SEQUENCE</scope>
    <source>
        <strain evidence="7">M5</strain>
    </source>
</reference>
<gene>
    <name evidence="7" type="ORF">DGAL_LOCUS8325</name>
</gene>
<proteinExistence type="inferred from homology"/>
<evidence type="ECO:0000259" key="6">
    <source>
        <dbReference type="Pfam" id="PF01593"/>
    </source>
</evidence>
<comment type="caution">
    <text evidence="7">The sequence shown here is derived from an EMBL/GenBank/DDBJ whole genome shotgun (WGS) entry which is preliminary data.</text>
</comment>
<sequence length="609" mass="67004">MSYISLLRFRRLEKATWRKPSSIVPPSYCRFVTSGNENSPSKCLSYPGKPKHSSSYQAIIIGGGHNGLVAAAYLHRAGFKNVCILERRHVVGGAAVTEEIVPGFHFSRASYLLSLLRPSIINDLELKKHGLKLHLRDPSSYTPLSSGYWKGDGPRSLTLSSDLEFNRKQISRFSERDAEVYESYEKWLSRLVAAIDPLIDSKAIDLNFPGSFYSNIKSLMTVAKSAYKLRKEIGSFYDLMTAPASKLLDQFFESEPLKATLATDAVIGAMMGPHSIGSGYVLLHHVMGGVEGKQGAWAYPEGGMGAVSSAMAKSAVEKGVTIFTDQTVKEIMVDDNGSVAGVRLADETEVLSKVVLSNATPQVTFIDLLASGTLPESYLNKVKSVDYTSPVTKINVALNALPNFLADPHAPGSGKASPHHRCTIHLNCEESHMLDKAFQQGQQGLIPDRPMIEMTIPSSLDPTISPKGFHNIIKFDFAQRPYELQNGVQWDDHWKEVYAKRIFQQIDEYAPGFQQSIVGYEVLTPPDLERIFGLTGGNIFHGAISLDQLYLSRPFSSWKAHNQREHYPSLPRTPIKGLYICGSGAHPGGGVMGTPGRLAAEQVIMESKR</sequence>
<evidence type="ECO:0000256" key="5">
    <source>
        <dbReference type="ARBA" id="ARBA00040298"/>
    </source>
</evidence>
<dbReference type="EMBL" id="CAKKLH010000179">
    <property type="protein sequence ID" value="CAH0105305.1"/>
    <property type="molecule type" value="Genomic_DNA"/>
</dbReference>
<protein>
    <recommendedName>
        <fullName evidence="5">Pyridine nucleotide-disulfide oxidoreductase domain-containing protein 2</fullName>
    </recommendedName>
</protein>
<dbReference type="InterPro" id="IPR036188">
    <property type="entry name" value="FAD/NAD-bd_sf"/>
</dbReference>
<evidence type="ECO:0000256" key="1">
    <source>
        <dbReference type="ARBA" id="ARBA00004305"/>
    </source>
</evidence>
<evidence type="ECO:0000256" key="4">
    <source>
        <dbReference type="ARBA" id="ARBA00038825"/>
    </source>
</evidence>
<dbReference type="Pfam" id="PF01593">
    <property type="entry name" value="Amino_oxidase"/>
    <property type="match status" value="1"/>
</dbReference>
<dbReference type="Gene3D" id="3.50.50.60">
    <property type="entry name" value="FAD/NAD(P)-binding domain"/>
    <property type="match status" value="2"/>
</dbReference>
<evidence type="ECO:0000313" key="7">
    <source>
        <dbReference type="EMBL" id="CAH0105305.1"/>
    </source>
</evidence>
<feature type="domain" description="Amine oxidase" evidence="6">
    <location>
        <begin position="67"/>
        <end position="396"/>
    </location>
</feature>
<accession>A0A8J2RMJ5</accession>
<dbReference type="AlphaFoldDB" id="A0A8J2RMJ5"/>
<name>A0A8J2RMJ5_9CRUS</name>
<organism evidence="7 8">
    <name type="scientific">Daphnia galeata</name>
    <dbReference type="NCBI Taxonomy" id="27404"/>
    <lineage>
        <taxon>Eukaryota</taxon>
        <taxon>Metazoa</taxon>
        <taxon>Ecdysozoa</taxon>
        <taxon>Arthropoda</taxon>
        <taxon>Crustacea</taxon>
        <taxon>Branchiopoda</taxon>
        <taxon>Diplostraca</taxon>
        <taxon>Cladocera</taxon>
        <taxon>Anomopoda</taxon>
        <taxon>Daphniidae</taxon>
        <taxon>Daphnia</taxon>
    </lineage>
</organism>